<name>A0A8J9YGY8_9NEOP</name>
<dbReference type="OrthoDB" id="8052806at2759"/>
<dbReference type="Gene3D" id="2.40.70.10">
    <property type="entry name" value="Acid Proteases"/>
    <property type="match status" value="1"/>
</dbReference>
<dbReference type="InterPro" id="IPR021109">
    <property type="entry name" value="Peptidase_aspartic_dom_sf"/>
</dbReference>
<evidence type="ECO:0000259" key="1">
    <source>
        <dbReference type="Pfam" id="PF05585"/>
    </source>
</evidence>
<dbReference type="Pfam" id="PF05585">
    <property type="entry name" value="DUF1758"/>
    <property type="match status" value="1"/>
</dbReference>
<dbReference type="AlphaFoldDB" id="A0A8J9YGY8"/>
<reference evidence="2" key="1">
    <citation type="submission" date="2021-12" db="EMBL/GenBank/DDBJ databases">
        <authorList>
            <person name="Martin H S."/>
        </authorList>
    </citation>
    <scope>NUCLEOTIDE SEQUENCE</scope>
</reference>
<dbReference type="EMBL" id="OV170226">
    <property type="protein sequence ID" value="CAH0727376.1"/>
    <property type="molecule type" value="Genomic_DNA"/>
</dbReference>
<sequence length="595" mass="66068">MTSELKFKELITKRSSIKGRVTKFKIYLESLVALESISAVEVNKLAMKLSRMEALFIEFDGLQSQIEVHSEANQSAELSTRDFIEQEFDNCIAIAQDLIQSNSSAPKQVEVESRVASTCNFPSSVVMSALSSSDILLCIAKVRLTNPNTNETICARALLDSGSQSSFITESVKQRLNLTPQPSNVNIVAIGNNTLNLSPERCSLKLQSNTSSFEVSMFCLVLKTISDDLPKHHFNISSLKLNNLELADPSFNEPSPIDMLIGSDLFWDLIGSEQRSLGLNNPNLHSSKLGWLIAGPAPIQMQPPPKRFLTCNFLQRKDKLEDIQEDLSKFWELENVPKSQPLSEEQRLCEKLFISDTRRESDGRFCVGASTAEELRRIQRAVSRELAKGCFPLRKYRSNLPNVLEADPNNNENLIISNATSTLELCGAFLGAELSSAVIKALRIELKRCVFWTDSCVVLGWLRSPDKTKTFVANRVAAIGELTDPKAWRYVPTSENPADLASRGVDPQEVNDSTIWWHGPMFLMQPESSWPILSAGNEVNLPELKAMHALVVEDVPAGREDVGATSAPRNATQPQPSRYWLPAVNAIGTTRGMTR</sequence>
<organism evidence="2 3">
    <name type="scientific">Brenthis ino</name>
    <name type="common">lesser marbled fritillary</name>
    <dbReference type="NCBI Taxonomy" id="405034"/>
    <lineage>
        <taxon>Eukaryota</taxon>
        <taxon>Metazoa</taxon>
        <taxon>Ecdysozoa</taxon>
        <taxon>Arthropoda</taxon>
        <taxon>Hexapoda</taxon>
        <taxon>Insecta</taxon>
        <taxon>Pterygota</taxon>
        <taxon>Neoptera</taxon>
        <taxon>Endopterygota</taxon>
        <taxon>Lepidoptera</taxon>
        <taxon>Glossata</taxon>
        <taxon>Ditrysia</taxon>
        <taxon>Papilionoidea</taxon>
        <taxon>Nymphalidae</taxon>
        <taxon>Heliconiinae</taxon>
        <taxon>Argynnini</taxon>
        <taxon>Brenthis</taxon>
    </lineage>
</organism>
<accession>A0A8J9YGY8</accession>
<dbReference type="PANTHER" id="PTHR47331">
    <property type="entry name" value="PHD-TYPE DOMAIN-CONTAINING PROTEIN"/>
    <property type="match status" value="1"/>
</dbReference>
<proteinExistence type="predicted"/>
<evidence type="ECO:0000313" key="3">
    <source>
        <dbReference type="Proteomes" id="UP000838878"/>
    </source>
</evidence>
<dbReference type="InterPro" id="IPR008737">
    <property type="entry name" value="DUF1758"/>
</dbReference>
<protein>
    <recommendedName>
        <fullName evidence="1">DUF1758 domain-containing protein</fullName>
    </recommendedName>
</protein>
<dbReference type="Proteomes" id="UP000838878">
    <property type="component" value="Chromosome 6"/>
</dbReference>
<dbReference type="PANTHER" id="PTHR47331:SF1">
    <property type="entry name" value="GAG-LIKE PROTEIN"/>
    <property type="match status" value="1"/>
</dbReference>
<feature type="non-terminal residue" evidence="2">
    <location>
        <position position="595"/>
    </location>
</feature>
<keyword evidence="3" id="KW-1185">Reference proteome</keyword>
<gene>
    <name evidence="2" type="ORF">BINO364_LOCUS12729</name>
</gene>
<evidence type="ECO:0000313" key="2">
    <source>
        <dbReference type="EMBL" id="CAH0727376.1"/>
    </source>
</evidence>
<feature type="domain" description="DUF1758" evidence="1">
    <location>
        <begin position="150"/>
        <end position="292"/>
    </location>
</feature>